<feature type="transmembrane region" description="Helical" evidence="1">
    <location>
        <begin position="7"/>
        <end position="24"/>
    </location>
</feature>
<reference evidence="2 3" key="1">
    <citation type="journal article" date="2015" name="Genome Announc.">
        <title>Expanding the biotechnology potential of lactobacilli through comparative genomics of 213 strains and associated genera.</title>
        <authorList>
            <person name="Sun Z."/>
            <person name="Harris H.M."/>
            <person name="McCann A."/>
            <person name="Guo C."/>
            <person name="Argimon S."/>
            <person name="Zhang W."/>
            <person name="Yang X."/>
            <person name="Jeffery I.B."/>
            <person name="Cooney J.C."/>
            <person name="Kagawa T.F."/>
            <person name="Liu W."/>
            <person name="Song Y."/>
            <person name="Salvetti E."/>
            <person name="Wrobel A."/>
            <person name="Rasinkangas P."/>
            <person name="Parkhill J."/>
            <person name="Rea M.C."/>
            <person name="O'Sullivan O."/>
            <person name="Ritari J."/>
            <person name="Douillard F.P."/>
            <person name="Paul Ross R."/>
            <person name="Yang R."/>
            <person name="Briner A.E."/>
            <person name="Felis G.E."/>
            <person name="de Vos W.M."/>
            <person name="Barrangou R."/>
            <person name="Klaenhammer T.R."/>
            <person name="Caufield P.W."/>
            <person name="Cui Y."/>
            <person name="Zhang H."/>
            <person name="O'Toole P.W."/>
        </authorList>
    </citation>
    <scope>NUCLEOTIDE SEQUENCE [LARGE SCALE GENOMIC DNA]</scope>
    <source>
        <strain evidence="2 3">DSM 20623</strain>
    </source>
</reference>
<gene>
    <name evidence="2" type="ORF">IV74_GL000172</name>
</gene>
<sequence>MKFWQGVLINALLFLALSGFFRATFYVESIWIALAASLVLAVLNMSIKPVLSILSLPITFLTLGFFSIVINAFMLKLTAAIVGSGFHFATFGTAMWVAILLSLANLFISNRVSTE</sequence>
<accession>A0A0R2I5I8</accession>
<dbReference type="Proteomes" id="UP000051658">
    <property type="component" value="Unassembled WGS sequence"/>
</dbReference>
<evidence type="ECO:0000313" key="2">
    <source>
        <dbReference type="EMBL" id="KRN57191.1"/>
    </source>
</evidence>
<dbReference type="GeneID" id="89588166"/>
<evidence type="ECO:0000313" key="3">
    <source>
        <dbReference type="Proteomes" id="UP000051658"/>
    </source>
</evidence>
<keyword evidence="1" id="KW-0472">Membrane</keyword>
<dbReference type="InterPro" id="IPR007165">
    <property type="entry name" value="Phage_holin_4_2"/>
</dbReference>
<dbReference type="PANTHER" id="PTHR37309:SF1">
    <property type="entry name" value="SLR0284 PROTEIN"/>
    <property type="match status" value="1"/>
</dbReference>
<keyword evidence="3" id="KW-1185">Reference proteome</keyword>
<organism evidence="2 3">
    <name type="scientific">Carnobacterium divergens DSM 20623</name>
    <dbReference type="NCBI Taxonomy" id="1449336"/>
    <lineage>
        <taxon>Bacteria</taxon>
        <taxon>Bacillati</taxon>
        <taxon>Bacillota</taxon>
        <taxon>Bacilli</taxon>
        <taxon>Lactobacillales</taxon>
        <taxon>Carnobacteriaceae</taxon>
        <taxon>Carnobacterium</taxon>
    </lineage>
</organism>
<dbReference type="EMBL" id="JQBS01000007">
    <property type="protein sequence ID" value="KRN57191.1"/>
    <property type="molecule type" value="Genomic_DNA"/>
</dbReference>
<proteinExistence type="predicted"/>
<dbReference type="eggNOG" id="COG1950">
    <property type="taxonomic scope" value="Bacteria"/>
</dbReference>
<dbReference type="RefSeq" id="WP_034571394.1">
    <property type="nucleotide sequence ID" value="NZ_JQBS01000007.1"/>
</dbReference>
<name>A0A0R2I5I8_CARDV</name>
<feature type="transmembrane region" description="Helical" evidence="1">
    <location>
        <begin position="30"/>
        <end position="47"/>
    </location>
</feature>
<dbReference type="PATRIC" id="fig|1449336.4.peg.174"/>
<feature type="transmembrane region" description="Helical" evidence="1">
    <location>
        <begin position="86"/>
        <end position="108"/>
    </location>
</feature>
<feature type="transmembrane region" description="Helical" evidence="1">
    <location>
        <begin position="54"/>
        <end position="74"/>
    </location>
</feature>
<keyword evidence="1" id="KW-1133">Transmembrane helix</keyword>
<protein>
    <submittedName>
        <fullName evidence="2">Integral inner membrane protein</fullName>
    </submittedName>
</protein>
<keyword evidence="1" id="KW-0812">Transmembrane</keyword>
<comment type="caution">
    <text evidence="2">The sequence shown here is derived from an EMBL/GenBank/DDBJ whole genome shotgun (WGS) entry which is preliminary data.</text>
</comment>
<evidence type="ECO:0000256" key="1">
    <source>
        <dbReference type="SAM" id="Phobius"/>
    </source>
</evidence>
<dbReference type="Pfam" id="PF04020">
    <property type="entry name" value="Phage_holin_4_2"/>
    <property type="match status" value="1"/>
</dbReference>
<dbReference type="AlphaFoldDB" id="A0A0R2I5I8"/>
<dbReference type="PANTHER" id="PTHR37309">
    <property type="entry name" value="SLR0284 PROTEIN"/>
    <property type="match status" value="1"/>
</dbReference>